<dbReference type="PANTHER" id="PTHR45669:SF22">
    <property type="entry name" value="GLUTAREDOXIN DOMAIN-CONTAINING CYSTEINE-RICH PROTEIN CG12206-RELATED"/>
    <property type="match status" value="1"/>
</dbReference>
<dbReference type="InterPro" id="IPR036249">
    <property type="entry name" value="Thioredoxin-like_sf"/>
</dbReference>
<dbReference type="PANTHER" id="PTHR45669">
    <property type="entry name" value="GLUTAREDOXIN DOMAIN-CONTAINING CYSTEINE-RICH PROTEIN CG12206-RELATED"/>
    <property type="match status" value="1"/>
</dbReference>
<dbReference type="Pfam" id="PF00462">
    <property type="entry name" value="Glutaredoxin"/>
    <property type="match status" value="1"/>
</dbReference>
<dbReference type="InterPro" id="IPR002109">
    <property type="entry name" value="Glutaredoxin"/>
</dbReference>
<evidence type="ECO:0000256" key="1">
    <source>
        <dbReference type="SAM" id="MobiDB-lite"/>
    </source>
</evidence>
<dbReference type="CDD" id="cd03031">
    <property type="entry name" value="GRX_GRX_like"/>
    <property type="match status" value="1"/>
</dbReference>
<comment type="caution">
    <text evidence="3">The sequence shown here is derived from an EMBL/GenBank/DDBJ whole genome shotgun (WGS) entry which is preliminary data.</text>
</comment>
<dbReference type="EMBL" id="JABFUD020000013">
    <property type="protein sequence ID" value="KAI5071111.1"/>
    <property type="molecule type" value="Genomic_DNA"/>
</dbReference>
<keyword evidence="4" id="KW-1185">Reference proteome</keyword>
<protein>
    <recommendedName>
        <fullName evidence="2">Glutaredoxin domain-containing protein</fullName>
    </recommendedName>
</protein>
<feature type="compositionally biased region" description="Low complexity" evidence="1">
    <location>
        <begin position="393"/>
        <end position="403"/>
    </location>
</feature>
<dbReference type="OrthoDB" id="1907686at2759"/>
<gene>
    <name evidence="3" type="ORF">GOP47_0013362</name>
</gene>
<dbReference type="Gene3D" id="3.40.30.10">
    <property type="entry name" value="Glutaredoxin"/>
    <property type="match status" value="1"/>
</dbReference>
<dbReference type="SUPFAM" id="SSF52833">
    <property type="entry name" value="Thioredoxin-like"/>
    <property type="match status" value="1"/>
</dbReference>
<evidence type="ECO:0000313" key="4">
    <source>
        <dbReference type="Proteomes" id="UP000886520"/>
    </source>
</evidence>
<feature type="region of interest" description="Disordered" evidence="1">
    <location>
        <begin position="390"/>
        <end position="426"/>
    </location>
</feature>
<proteinExistence type="predicted"/>
<evidence type="ECO:0000259" key="2">
    <source>
        <dbReference type="Pfam" id="PF00462"/>
    </source>
</evidence>
<dbReference type="Pfam" id="PF23733">
    <property type="entry name" value="GRXCR1-2_C"/>
    <property type="match status" value="1"/>
</dbReference>
<name>A0A9D4ZFP9_ADICA</name>
<dbReference type="FunFam" id="3.40.30.10:FF:000273">
    <property type="entry name" value="Glutaredoxin family protein"/>
    <property type="match status" value="1"/>
</dbReference>
<feature type="domain" description="Glutaredoxin" evidence="2">
    <location>
        <begin position="459"/>
        <end position="528"/>
    </location>
</feature>
<sequence>MGCVSSKECSPPSTAGWCFHLPSLKPCISSSSQHARRHDPDEDIESRHVVSLTSSSYGLLNTERSPSQGSFLSFQGQAGKFQALQAAYNDSVFFPGLDAKHLAACALMQPLKKKDEEDSLLLSAVTCNSHAMETINTWELMDGLEEGGRNAHLSSTAGYGDSKLRMLKRAGSLDLIPTHVTSGLHIASCESPRMPYATDPLLSDLGSPVWTKYYKQSEIPMVKESLHLCQDSPLRAPSSPFDRSPRRTLSCNHFTDSIRKPSSCSSLFELEDSKSTSSGDLLDSSSSTGLKLLLSPVNSPSYYVSRLAKKGRFRVASLSFDSKTLRLQKISVDGSSGSPGARRKWSRQQSMDSLKGSDIQLFDPALIATFEQAVEATSQFPQDDWLQQSMDENTTNSSSSDNTWPLSEMASDAESGPQLHKQDKLPCATASVKEEEKDAAVLLHWYELRCPPQGIDKVVLYYTSLRGVRKTYEDCCTVRLILKGLGVHVDERDVWMHSKYKEELRDLLGDMVKGVTLVPQLFIKGRYIGGAEEVKKLHEDGKLARFMDGISMGMCHNVCDGCGDVRFVPCLNCNGSCKVRNHYDEVLRCPVCNENGLIMCPICSM</sequence>
<organism evidence="3 4">
    <name type="scientific">Adiantum capillus-veneris</name>
    <name type="common">Maidenhair fern</name>
    <dbReference type="NCBI Taxonomy" id="13818"/>
    <lineage>
        <taxon>Eukaryota</taxon>
        <taxon>Viridiplantae</taxon>
        <taxon>Streptophyta</taxon>
        <taxon>Embryophyta</taxon>
        <taxon>Tracheophyta</taxon>
        <taxon>Polypodiopsida</taxon>
        <taxon>Polypodiidae</taxon>
        <taxon>Polypodiales</taxon>
        <taxon>Pteridineae</taxon>
        <taxon>Pteridaceae</taxon>
        <taxon>Vittarioideae</taxon>
        <taxon>Adiantum</taxon>
    </lineage>
</organism>
<accession>A0A9D4ZFP9</accession>
<dbReference type="AlphaFoldDB" id="A0A9D4ZFP9"/>
<dbReference type="Proteomes" id="UP000886520">
    <property type="component" value="Chromosome 13"/>
</dbReference>
<evidence type="ECO:0000313" key="3">
    <source>
        <dbReference type="EMBL" id="KAI5071111.1"/>
    </source>
</evidence>
<dbReference type="PROSITE" id="PS51354">
    <property type="entry name" value="GLUTAREDOXIN_2"/>
    <property type="match status" value="1"/>
</dbReference>
<reference evidence="3" key="1">
    <citation type="submission" date="2021-01" db="EMBL/GenBank/DDBJ databases">
        <title>Adiantum capillus-veneris genome.</title>
        <authorList>
            <person name="Fang Y."/>
            <person name="Liao Q."/>
        </authorList>
    </citation>
    <scope>NUCLEOTIDE SEQUENCE</scope>
    <source>
        <strain evidence="3">H3</strain>
        <tissue evidence="3">Leaf</tissue>
    </source>
</reference>